<evidence type="ECO:0000256" key="1">
    <source>
        <dbReference type="ARBA" id="ARBA00005952"/>
    </source>
</evidence>
<dbReference type="RefSeq" id="WP_090875330.1">
    <property type="nucleotide sequence ID" value="NZ_FMXQ01000002.1"/>
</dbReference>
<dbReference type="InterPro" id="IPR006027">
    <property type="entry name" value="NusB_RsmB_TIM44"/>
</dbReference>
<evidence type="ECO:0000256" key="3">
    <source>
        <dbReference type="ARBA" id="ARBA00022884"/>
    </source>
</evidence>
<dbReference type="AlphaFoldDB" id="A0A1G6B1X9"/>
<comment type="function">
    <text evidence="6">Involved in transcription antitermination. Required for transcription of ribosomal RNA (rRNA) genes. Binds specifically to the boxA antiterminator sequence of the ribosomal RNA (rrn) operons.</text>
</comment>
<evidence type="ECO:0000256" key="2">
    <source>
        <dbReference type="ARBA" id="ARBA00022814"/>
    </source>
</evidence>
<keyword evidence="2 6" id="KW-0889">Transcription antitermination</keyword>
<dbReference type="Proteomes" id="UP000199071">
    <property type="component" value="Unassembled WGS sequence"/>
</dbReference>
<dbReference type="InterPro" id="IPR011605">
    <property type="entry name" value="NusB_fam"/>
</dbReference>
<evidence type="ECO:0000256" key="6">
    <source>
        <dbReference type="HAMAP-Rule" id="MF_00073"/>
    </source>
</evidence>
<dbReference type="SUPFAM" id="SSF48013">
    <property type="entry name" value="NusB-like"/>
    <property type="match status" value="1"/>
</dbReference>
<protein>
    <recommendedName>
        <fullName evidence="6">Transcription antitermination protein NusB</fullName>
    </recommendedName>
    <alternativeName>
        <fullName evidence="6">Antitermination factor NusB</fullName>
    </alternativeName>
</protein>
<dbReference type="InterPro" id="IPR035926">
    <property type="entry name" value="NusB-like_sf"/>
</dbReference>
<sequence>MSEGGKPAKPANQRGAARLAAVQALYQMDLAGATLPDVLAEFEAHRLGQEVDGEQYRDADPAFFRDIVSGVVRDQRALDPAIHQALTPGWPLPRIDATLRAVLRSGAYELANRSDVPARVVITEYVDVTRAFFDSDAAGMVNAVLDKLAHSSRPAEFAAPGQA</sequence>
<dbReference type="Gene3D" id="1.10.940.10">
    <property type="entry name" value="NusB-like"/>
    <property type="match status" value="1"/>
</dbReference>
<comment type="similarity">
    <text evidence="1 6">Belongs to the NusB family.</text>
</comment>
<dbReference type="EMBL" id="FMXQ01000002">
    <property type="protein sequence ID" value="SDB14592.1"/>
    <property type="molecule type" value="Genomic_DNA"/>
</dbReference>
<dbReference type="GO" id="GO:0006353">
    <property type="term" value="P:DNA-templated transcription termination"/>
    <property type="evidence" value="ECO:0007669"/>
    <property type="project" value="UniProtKB-UniRule"/>
</dbReference>
<dbReference type="PANTHER" id="PTHR11078:SF3">
    <property type="entry name" value="ANTITERMINATION NUSB DOMAIN-CONTAINING PROTEIN"/>
    <property type="match status" value="1"/>
</dbReference>
<dbReference type="GO" id="GO:0003723">
    <property type="term" value="F:RNA binding"/>
    <property type="evidence" value="ECO:0007669"/>
    <property type="project" value="UniProtKB-UniRule"/>
</dbReference>
<keyword evidence="3 6" id="KW-0694">RNA-binding</keyword>
<dbReference type="GO" id="GO:0031564">
    <property type="term" value="P:transcription antitermination"/>
    <property type="evidence" value="ECO:0007669"/>
    <property type="project" value="UniProtKB-KW"/>
</dbReference>
<keyword evidence="4 6" id="KW-0805">Transcription regulation</keyword>
<evidence type="ECO:0000256" key="4">
    <source>
        <dbReference type="ARBA" id="ARBA00023015"/>
    </source>
</evidence>
<evidence type="ECO:0000259" key="7">
    <source>
        <dbReference type="Pfam" id="PF01029"/>
    </source>
</evidence>
<dbReference type="HAMAP" id="MF_00073">
    <property type="entry name" value="NusB"/>
    <property type="match status" value="1"/>
</dbReference>
<keyword evidence="9" id="KW-1185">Reference proteome</keyword>
<dbReference type="NCBIfam" id="TIGR01951">
    <property type="entry name" value="nusB"/>
    <property type="match status" value="1"/>
</dbReference>
<name>A0A1G6B1X9_9HYPH</name>
<evidence type="ECO:0000313" key="8">
    <source>
        <dbReference type="EMBL" id="SDB14592.1"/>
    </source>
</evidence>
<accession>A0A1G6B1X9</accession>
<gene>
    <name evidence="6" type="primary">nusB</name>
    <name evidence="8" type="ORF">SAMN02982931_01114</name>
</gene>
<dbReference type="OrthoDB" id="9797817at2"/>
<evidence type="ECO:0000256" key="5">
    <source>
        <dbReference type="ARBA" id="ARBA00023163"/>
    </source>
</evidence>
<evidence type="ECO:0000313" key="9">
    <source>
        <dbReference type="Proteomes" id="UP000199071"/>
    </source>
</evidence>
<reference evidence="8 9" key="1">
    <citation type="submission" date="2016-10" db="EMBL/GenBank/DDBJ databases">
        <authorList>
            <person name="de Groot N.N."/>
        </authorList>
    </citation>
    <scope>NUCLEOTIDE SEQUENCE [LARGE SCALE GENOMIC DNA]</scope>
    <source>
        <strain evidence="8 9">ATCC 35022</strain>
    </source>
</reference>
<feature type="domain" description="NusB/RsmB/TIM44" evidence="7">
    <location>
        <begin position="17"/>
        <end position="149"/>
    </location>
</feature>
<dbReference type="PANTHER" id="PTHR11078">
    <property type="entry name" value="N UTILIZATION SUBSTANCE PROTEIN B-RELATED"/>
    <property type="match status" value="1"/>
</dbReference>
<dbReference type="GO" id="GO:0005829">
    <property type="term" value="C:cytosol"/>
    <property type="evidence" value="ECO:0007669"/>
    <property type="project" value="TreeGrafter"/>
</dbReference>
<proteinExistence type="inferred from homology"/>
<dbReference type="STRING" id="665467.SAMN02982931_01114"/>
<organism evidence="8 9">
    <name type="scientific">Bauldia litoralis</name>
    <dbReference type="NCBI Taxonomy" id="665467"/>
    <lineage>
        <taxon>Bacteria</taxon>
        <taxon>Pseudomonadati</taxon>
        <taxon>Pseudomonadota</taxon>
        <taxon>Alphaproteobacteria</taxon>
        <taxon>Hyphomicrobiales</taxon>
        <taxon>Kaistiaceae</taxon>
        <taxon>Bauldia</taxon>
    </lineage>
</organism>
<keyword evidence="5 6" id="KW-0804">Transcription</keyword>
<dbReference type="Pfam" id="PF01029">
    <property type="entry name" value="NusB"/>
    <property type="match status" value="1"/>
</dbReference>